<dbReference type="EMBL" id="LQQC01000004">
    <property type="protein sequence ID" value="KXZ59402.1"/>
    <property type="molecule type" value="Genomic_DNA"/>
</dbReference>
<keyword evidence="1" id="KW-0812">Transmembrane</keyword>
<feature type="transmembrane region" description="Helical" evidence="1">
    <location>
        <begin position="180"/>
        <end position="200"/>
    </location>
</feature>
<feature type="transmembrane region" description="Helical" evidence="1">
    <location>
        <begin position="284"/>
        <end position="304"/>
    </location>
</feature>
<feature type="transmembrane region" description="Helical" evidence="1">
    <location>
        <begin position="255"/>
        <end position="278"/>
    </location>
</feature>
<reference evidence="2 3" key="1">
    <citation type="submission" date="2016-01" db="EMBL/GenBank/DDBJ databases">
        <title>Use of Whole Genome Sequencing to ascertain that Brevibacterium massiliense (Roux, Raoult 2009) is a later heterotypic synonym of Brevibacterium ravenspurgense (Mages 2008).</title>
        <authorList>
            <person name="Bernier A.-M."/>
            <person name="Burdz T."/>
            <person name="Huynh C."/>
            <person name="Pachecho A.L."/>
            <person name="Wiebe D."/>
            <person name="Bonner C."/>
            <person name="Bernard K."/>
        </authorList>
    </citation>
    <scope>NUCLEOTIDE SEQUENCE [LARGE SCALE GENOMIC DNA]</scope>
    <source>
        <strain evidence="2 3">CCUG56047</strain>
    </source>
</reference>
<feature type="transmembrane region" description="Helical" evidence="1">
    <location>
        <begin position="212"/>
        <end position="234"/>
    </location>
</feature>
<dbReference type="PANTHER" id="PTHR35337:SF1">
    <property type="entry name" value="SLR1478 PROTEIN"/>
    <property type="match status" value="1"/>
</dbReference>
<sequence>MDPILLAALNSPDWKELQRLSKKSRLSGPEVAEFNRLYRRANKDLSHLQTVAPESDAAVYLSRVVLQARVHFGSVPGSAKSTATRFFGQSLPAALYSLRWYFVGVFVLFTGVAVGTHIWAATTPGLLDYMLPPEAQREIAERGFVAYYRENPSSVFALGVWVNNAWIAVQWVVLGITGIYVINGIIMNAANTGIMAAVMYEAGYAEDFWKFILPHGVPEITCILIAAAAGLKIFTSWIIPRNMTRRQAVAKEGRSLITVAMGLVIFLFLSGLIEGFITPSYMPFGIKMIFGAALTIGIVAYTIALGRPAYLAGLDGDLDEERAGYRTVTVQ</sequence>
<feature type="transmembrane region" description="Helical" evidence="1">
    <location>
        <begin position="100"/>
        <end position="120"/>
    </location>
</feature>
<name>A0A150HBA7_9MICO</name>
<dbReference type="AlphaFoldDB" id="A0A150HBA7"/>
<keyword evidence="1" id="KW-0472">Membrane</keyword>
<keyword evidence="3" id="KW-1185">Reference proteome</keyword>
<comment type="caution">
    <text evidence="2">The sequence shown here is derived from an EMBL/GenBank/DDBJ whole genome shotgun (WGS) entry which is preliminary data.</text>
</comment>
<evidence type="ECO:0000313" key="3">
    <source>
        <dbReference type="Proteomes" id="UP000243589"/>
    </source>
</evidence>
<keyword evidence="1" id="KW-1133">Transmembrane helix</keyword>
<dbReference type="PANTHER" id="PTHR35337">
    <property type="entry name" value="SLR1478 PROTEIN"/>
    <property type="match status" value="1"/>
</dbReference>
<dbReference type="RefSeq" id="WP_062019735.1">
    <property type="nucleotide sequence ID" value="NZ_LQQC01000004.1"/>
</dbReference>
<protein>
    <recommendedName>
        <fullName evidence="4">Stage II sporulation protein M</fullName>
    </recommendedName>
</protein>
<evidence type="ECO:0008006" key="4">
    <source>
        <dbReference type="Google" id="ProtNLM"/>
    </source>
</evidence>
<evidence type="ECO:0000313" key="2">
    <source>
        <dbReference type="EMBL" id="KXZ59402.1"/>
    </source>
</evidence>
<feature type="transmembrane region" description="Helical" evidence="1">
    <location>
        <begin position="155"/>
        <end position="173"/>
    </location>
</feature>
<dbReference type="PATRIC" id="fig|479117.4.peg.332"/>
<dbReference type="Pfam" id="PF01944">
    <property type="entry name" value="SpoIIM"/>
    <property type="match status" value="1"/>
</dbReference>
<proteinExistence type="predicted"/>
<gene>
    <name evidence="2" type="ORF">Bravens_00336</name>
</gene>
<dbReference type="Proteomes" id="UP000243589">
    <property type="component" value="Unassembled WGS sequence"/>
</dbReference>
<evidence type="ECO:0000256" key="1">
    <source>
        <dbReference type="SAM" id="Phobius"/>
    </source>
</evidence>
<accession>A0A150HBA7</accession>
<dbReference type="InterPro" id="IPR002798">
    <property type="entry name" value="SpoIIM-like"/>
</dbReference>
<organism evidence="2 3">
    <name type="scientific">Brevibacterium ravenspurgense</name>
    <dbReference type="NCBI Taxonomy" id="479117"/>
    <lineage>
        <taxon>Bacteria</taxon>
        <taxon>Bacillati</taxon>
        <taxon>Actinomycetota</taxon>
        <taxon>Actinomycetes</taxon>
        <taxon>Micrococcales</taxon>
        <taxon>Brevibacteriaceae</taxon>
        <taxon>Brevibacterium</taxon>
    </lineage>
</organism>